<feature type="domain" description="RES" evidence="1">
    <location>
        <begin position="28"/>
        <end position="146"/>
    </location>
</feature>
<dbReference type="EMBL" id="RCUX01000001">
    <property type="protein sequence ID" value="RLP77759.1"/>
    <property type="molecule type" value="Genomic_DNA"/>
</dbReference>
<dbReference type="Pfam" id="PF08808">
    <property type="entry name" value="RES"/>
    <property type="match status" value="1"/>
</dbReference>
<sequence length="247" mass="25596">MTAVLGSPDTHADYSGFPRRGIPAGSTLFRAHSTTRSAWWFDSGPYGRFNLPSPRGTCYVSTLVETAVRERVRSEIQLSGVVSTAFASSFVVSRLTAPQRYSCAAVSSARAARYQIVRALVTTADYRLTREWAGVFGDAGFSGISYGFAFTTGRPTALGLFGTEGKPGDGFTSARRLAGNQACMIAGPEVASAPDAAALELVRPGLTTETAATGKPVAAERTAVPADAVPADAVPADAVPADAVPAG</sequence>
<proteinExistence type="predicted"/>
<reference evidence="2 3" key="1">
    <citation type="submission" date="2018-10" db="EMBL/GenBank/DDBJ databases">
        <authorList>
            <person name="Li J."/>
        </authorList>
    </citation>
    <scope>NUCLEOTIDE SEQUENCE [LARGE SCALE GENOMIC DNA]</scope>
    <source>
        <strain evidence="2 3">IF 016277</strain>
    </source>
</reference>
<dbReference type="Proteomes" id="UP000272503">
    <property type="component" value="Unassembled WGS sequence"/>
</dbReference>
<dbReference type="InterPro" id="IPR014914">
    <property type="entry name" value="RES_dom"/>
</dbReference>
<protein>
    <recommendedName>
        <fullName evidence="1">RES domain-containing protein</fullName>
    </recommendedName>
</protein>
<dbReference type="OrthoDB" id="4481222at2"/>
<name>A0A3L7ABH5_9MICO</name>
<evidence type="ECO:0000259" key="1">
    <source>
        <dbReference type="Pfam" id="PF08808"/>
    </source>
</evidence>
<evidence type="ECO:0000313" key="2">
    <source>
        <dbReference type="EMBL" id="RLP77759.1"/>
    </source>
</evidence>
<gene>
    <name evidence="2" type="ORF">D9V32_00025</name>
</gene>
<comment type="caution">
    <text evidence="2">The sequence shown here is derived from an EMBL/GenBank/DDBJ whole genome shotgun (WGS) entry which is preliminary data.</text>
</comment>
<dbReference type="RefSeq" id="WP_121646855.1">
    <property type="nucleotide sequence ID" value="NZ_RCUX01000001.1"/>
</dbReference>
<evidence type="ECO:0000313" key="3">
    <source>
        <dbReference type="Proteomes" id="UP000272503"/>
    </source>
</evidence>
<organism evidence="2 3">
    <name type="scientific">Mycetocola tolaasinivorans</name>
    <dbReference type="NCBI Taxonomy" id="76635"/>
    <lineage>
        <taxon>Bacteria</taxon>
        <taxon>Bacillati</taxon>
        <taxon>Actinomycetota</taxon>
        <taxon>Actinomycetes</taxon>
        <taxon>Micrococcales</taxon>
        <taxon>Microbacteriaceae</taxon>
        <taxon>Mycetocola</taxon>
    </lineage>
</organism>
<accession>A0A3L7ABH5</accession>
<keyword evidence="3" id="KW-1185">Reference proteome</keyword>
<dbReference type="AlphaFoldDB" id="A0A3L7ABH5"/>